<dbReference type="PROSITE" id="PS51272">
    <property type="entry name" value="SLH"/>
    <property type="match status" value="3"/>
</dbReference>
<feature type="domain" description="SLH" evidence="1">
    <location>
        <begin position="776"/>
        <end position="835"/>
    </location>
</feature>
<dbReference type="SUPFAM" id="SSF63825">
    <property type="entry name" value="YWTD domain"/>
    <property type="match status" value="1"/>
</dbReference>
<dbReference type="Gene3D" id="2.130.10.10">
    <property type="entry name" value="YVTN repeat-like/Quinoprotein amine dehydrogenase"/>
    <property type="match status" value="2"/>
</dbReference>
<comment type="caution">
    <text evidence="2">The sequence shown here is derived from an EMBL/GenBank/DDBJ whole genome shotgun (WGS) entry which is preliminary data.</text>
</comment>
<dbReference type="InterPro" id="IPR011044">
    <property type="entry name" value="Quino_amine_DH_bsu"/>
</dbReference>
<reference evidence="2" key="2">
    <citation type="submission" date="2020-09" db="EMBL/GenBank/DDBJ databases">
        <authorList>
            <person name="Sun Q."/>
            <person name="Zhou Y."/>
        </authorList>
    </citation>
    <scope>NUCLEOTIDE SEQUENCE</scope>
    <source>
        <strain evidence="2">CGMCC 1.12187</strain>
    </source>
</reference>
<accession>A0A917H1V9</accession>
<protein>
    <recommendedName>
        <fullName evidence="1">SLH domain-containing protein</fullName>
    </recommendedName>
</protein>
<reference evidence="2" key="1">
    <citation type="journal article" date="2014" name="Int. J. Syst. Evol. Microbiol.">
        <title>Complete genome sequence of Corynebacterium casei LMG S-19264T (=DSM 44701T), isolated from a smear-ripened cheese.</title>
        <authorList>
            <consortium name="US DOE Joint Genome Institute (JGI-PGF)"/>
            <person name="Walter F."/>
            <person name="Albersmeier A."/>
            <person name="Kalinowski J."/>
            <person name="Ruckert C."/>
        </authorList>
    </citation>
    <scope>NUCLEOTIDE SEQUENCE</scope>
    <source>
        <strain evidence="2">CGMCC 1.12187</strain>
    </source>
</reference>
<feature type="domain" description="SLH" evidence="1">
    <location>
        <begin position="712"/>
        <end position="775"/>
    </location>
</feature>
<evidence type="ECO:0000259" key="1">
    <source>
        <dbReference type="PROSITE" id="PS51272"/>
    </source>
</evidence>
<dbReference type="InterPro" id="IPR015943">
    <property type="entry name" value="WD40/YVTN_repeat-like_dom_sf"/>
</dbReference>
<dbReference type="InterPro" id="IPR001119">
    <property type="entry name" value="SLH_dom"/>
</dbReference>
<organism evidence="2 3">
    <name type="scientific">Kocuria dechangensis</name>
    <dbReference type="NCBI Taxonomy" id="1176249"/>
    <lineage>
        <taxon>Bacteria</taxon>
        <taxon>Bacillati</taxon>
        <taxon>Actinomycetota</taxon>
        <taxon>Actinomycetes</taxon>
        <taxon>Micrococcales</taxon>
        <taxon>Micrococcaceae</taxon>
        <taxon>Kocuria</taxon>
    </lineage>
</organism>
<feature type="domain" description="SLH" evidence="1">
    <location>
        <begin position="646"/>
        <end position="711"/>
    </location>
</feature>
<sequence>MGRHRNLFRTFSLTNSNGVGVARVGTANYMVTFNAGEGVDTVQVFHADTGALHYKASTPGKPAGNFTHDGRGNIYFSVDKALMVLSIPNRTLRQYGTVGSGILVAYEFHFDHRGRLWTGSYPAGRLVCLDPATGRELARTPVLGNGNDYARGVTISPDRRTVWAGTGTADPALFRIDVDNPASPTRINLPAHAVPSMVMRMQARGRKVFVWHDDPLGKEIISVYDVVSRTWSRYPTAIAGWSVTAPDAAGYVYANAKGSVVRMRADAAVLVPETVATGVETSTIHTALAGSTLYLVKEGPSLLQAGRFAPTGGALAAAPRVDYKVVPVPLTTQSVAIDKATNTVYAGGFKGDGLCATNLSTGEFSHSAASAGIAQIEGLTVAGGKLYVGSYGSAVVVEHDLAKGVKDAGAYRRVAKLGTSHLQSRIFAWAVSPSRVVFGTVPEYGYRGGALGTIDRATGAVAVYNKIIPELSVVGLAVNGETVYGTTSCRGGYGIADWPGDAVVFCADARTGRVAWKRTLKDCKELYGPVLLDGKLYVGTLDTVVELRLSDGVPLRTFVLGSRSARAAWQSAELVRIPGTRRLAHLAGGVTTVLEPATSRTATVLTGAHRHIDFDASGAMWVTTGNDVVKLRLDAVAAGPSYVAPKVSPFADVSTGQKYYREMAWSYEAGIATGWMSSTGARSYRPLRPINRDAMAAFLYRAAGSPEYVPPTVSPFRDVSTSQQFYKEMAWVHHQEISTGWDDGTYRPLRSINRDAMAAFLYRAAGSPEYVPPTVSPFRDVSTSQQFYKEMAWVYEVGISTGWLSITGTRTYRPLLPINRDAMAAFLYRAAARGR</sequence>
<keyword evidence="3" id="KW-1185">Reference proteome</keyword>
<gene>
    <name evidence="2" type="ORF">GCM10011374_29660</name>
</gene>
<dbReference type="Proteomes" id="UP000638848">
    <property type="component" value="Unassembled WGS sequence"/>
</dbReference>
<name>A0A917H1V9_9MICC</name>
<dbReference type="SUPFAM" id="SSF50969">
    <property type="entry name" value="YVTN repeat-like/Quinoprotein amine dehydrogenase"/>
    <property type="match status" value="1"/>
</dbReference>
<evidence type="ECO:0000313" key="3">
    <source>
        <dbReference type="Proteomes" id="UP000638848"/>
    </source>
</evidence>
<dbReference type="Pfam" id="PF00395">
    <property type="entry name" value="SLH"/>
    <property type="match status" value="1"/>
</dbReference>
<dbReference type="EMBL" id="BMEQ01000018">
    <property type="protein sequence ID" value="GGG64167.1"/>
    <property type="molecule type" value="Genomic_DNA"/>
</dbReference>
<proteinExistence type="predicted"/>
<evidence type="ECO:0000313" key="2">
    <source>
        <dbReference type="EMBL" id="GGG64167.1"/>
    </source>
</evidence>
<dbReference type="AlphaFoldDB" id="A0A917H1V9"/>